<dbReference type="GO" id="GO:1990404">
    <property type="term" value="F:NAD+-protein mono-ADP-ribosyltransferase activity"/>
    <property type="evidence" value="ECO:0007669"/>
    <property type="project" value="TreeGrafter"/>
</dbReference>
<dbReference type="InterPro" id="IPR018123">
    <property type="entry name" value="WWE-dom_subgr"/>
</dbReference>
<feature type="domain" description="WWE" evidence="14">
    <location>
        <begin position="339"/>
        <end position="426"/>
    </location>
</feature>
<evidence type="ECO:0000259" key="13">
    <source>
        <dbReference type="PROSITE" id="PS50103"/>
    </source>
</evidence>
<evidence type="ECO:0000256" key="4">
    <source>
        <dbReference type="ARBA" id="ARBA00022490"/>
    </source>
</evidence>
<organism evidence="15 16">
    <name type="scientific">Gadus morhua</name>
    <name type="common">Atlantic cod</name>
    <dbReference type="NCBI Taxonomy" id="8049"/>
    <lineage>
        <taxon>Eukaryota</taxon>
        <taxon>Metazoa</taxon>
        <taxon>Chordata</taxon>
        <taxon>Craniata</taxon>
        <taxon>Vertebrata</taxon>
        <taxon>Euteleostomi</taxon>
        <taxon>Actinopterygii</taxon>
        <taxon>Neopterygii</taxon>
        <taxon>Teleostei</taxon>
        <taxon>Neoteleostei</taxon>
        <taxon>Acanthomorphata</taxon>
        <taxon>Zeiogadaria</taxon>
        <taxon>Gadariae</taxon>
        <taxon>Gadiformes</taxon>
        <taxon>Gadoidei</taxon>
        <taxon>Gadidae</taxon>
        <taxon>Gadus</taxon>
    </lineage>
</organism>
<protein>
    <submittedName>
        <fullName evidence="15">Poly (ADP-ribose) polymerase family, member 12b</fullName>
    </submittedName>
</protein>
<evidence type="ECO:0000256" key="5">
    <source>
        <dbReference type="ARBA" id="ARBA00022553"/>
    </source>
</evidence>
<dbReference type="SUPFAM" id="SSF117839">
    <property type="entry name" value="WWE domain"/>
    <property type="match status" value="1"/>
</dbReference>
<feature type="domain" description="C3H1-type" evidence="13">
    <location>
        <begin position="251"/>
        <end position="278"/>
    </location>
</feature>
<evidence type="ECO:0000256" key="8">
    <source>
        <dbReference type="ARBA" id="ARBA00022771"/>
    </source>
</evidence>
<reference evidence="15" key="1">
    <citation type="submission" date="2025-08" db="UniProtKB">
        <authorList>
            <consortium name="Ensembl"/>
        </authorList>
    </citation>
    <scope>IDENTIFICATION</scope>
</reference>
<dbReference type="OMA" id="TQWLWYY"/>
<accession>A0A8C5C6J8</accession>
<evidence type="ECO:0000256" key="10">
    <source>
        <dbReference type="ARBA" id="ARBA00023242"/>
    </source>
</evidence>
<dbReference type="InterPro" id="IPR057602">
    <property type="entry name" value="Zfn-CCCH_PARP12"/>
</dbReference>
<proteinExistence type="inferred from homology"/>
<evidence type="ECO:0000256" key="2">
    <source>
        <dbReference type="ARBA" id="ARBA00004496"/>
    </source>
</evidence>
<dbReference type="Gene3D" id="3.30.720.50">
    <property type="match status" value="1"/>
</dbReference>
<evidence type="ECO:0000256" key="7">
    <source>
        <dbReference type="ARBA" id="ARBA00022737"/>
    </source>
</evidence>
<feature type="zinc finger region" description="C3H1-type" evidence="12">
    <location>
        <begin position="178"/>
        <end position="200"/>
    </location>
</feature>
<dbReference type="AlphaFoldDB" id="A0A8C5C6J8"/>
<dbReference type="GeneTree" id="ENSGT00940000164581"/>
<dbReference type="Pfam" id="PF25261">
    <property type="entry name" value="zf-CCCH_PARP12"/>
    <property type="match status" value="1"/>
</dbReference>
<keyword evidence="8 12" id="KW-0863">Zinc-finger</keyword>
<name>A0A8C5C6J8_GADMO</name>
<dbReference type="Pfam" id="PF23466">
    <property type="entry name" value="WWE_4"/>
    <property type="match status" value="1"/>
</dbReference>
<feature type="domain" description="C3H1-type" evidence="13">
    <location>
        <begin position="92"/>
        <end position="117"/>
    </location>
</feature>
<evidence type="ECO:0000256" key="6">
    <source>
        <dbReference type="ARBA" id="ARBA00022723"/>
    </source>
</evidence>
<feature type="zinc finger region" description="C3H1-type" evidence="12">
    <location>
        <begin position="92"/>
        <end position="117"/>
    </location>
</feature>
<evidence type="ECO:0000256" key="12">
    <source>
        <dbReference type="PROSITE-ProRule" id="PRU00723"/>
    </source>
</evidence>
<dbReference type="Proteomes" id="UP000694546">
    <property type="component" value="Chromosome 4"/>
</dbReference>
<dbReference type="InterPro" id="IPR056226">
    <property type="entry name" value="WH_PARP12"/>
</dbReference>
<dbReference type="SMART" id="SM00678">
    <property type="entry name" value="WWE"/>
    <property type="match status" value="1"/>
</dbReference>
<dbReference type="PANTHER" id="PTHR45740">
    <property type="entry name" value="POLY [ADP-RIBOSE] POLYMERASE"/>
    <property type="match status" value="1"/>
</dbReference>
<dbReference type="Pfam" id="PF02825">
    <property type="entry name" value="WWE"/>
    <property type="match status" value="1"/>
</dbReference>
<dbReference type="GO" id="GO:0003950">
    <property type="term" value="F:NAD+ poly-ADP-ribosyltransferase activity"/>
    <property type="evidence" value="ECO:0007669"/>
    <property type="project" value="TreeGrafter"/>
</dbReference>
<dbReference type="InterPro" id="IPR000571">
    <property type="entry name" value="Znf_CCCH"/>
</dbReference>
<evidence type="ECO:0000259" key="14">
    <source>
        <dbReference type="PROSITE" id="PS50918"/>
    </source>
</evidence>
<keyword evidence="4" id="KW-0963">Cytoplasm</keyword>
<dbReference type="Pfam" id="PF24356">
    <property type="entry name" value="WHD_PARP12"/>
    <property type="match status" value="1"/>
</dbReference>
<keyword evidence="9 12" id="KW-0862">Zinc</keyword>
<dbReference type="GO" id="GO:0005737">
    <property type="term" value="C:cytoplasm"/>
    <property type="evidence" value="ECO:0007669"/>
    <property type="project" value="UniProtKB-SubCell"/>
</dbReference>
<keyword evidence="5" id="KW-0597">Phosphoprotein</keyword>
<dbReference type="GO" id="GO:0008270">
    <property type="term" value="F:zinc ion binding"/>
    <property type="evidence" value="ECO:0007669"/>
    <property type="project" value="UniProtKB-KW"/>
</dbReference>
<evidence type="ECO:0000256" key="3">
    <source>
        <dbReference type="ARBA" id="ARBA00004906"/>
    </source>
</evidence>
<keyword evidence="6 12" id="KW-0479">Metal-binding</keyword>
<dbReference type="PANTHER" id="PTHR45740:SF13">
    <property type="entry name" value="POLY (ADP-RIBOSE) POLYMERASE FAMILY, MEMBER 12B"/>
    <property type="match status" value="1"/>
</dbReference>
<evidence type="ECO:0000256" key="11">
    <source>
        <dbReference type="ARBA" id="ARBA00024347"/>
    </source>
</evidence>
<dbReference type="GO" id="GO:0005634">
    <property type="term" value="C:nucleus"/>
    <property type="evidence" value="ECO:0007669"/>
    <property type="project" value="UniProtKB-SubCell"/>
</dbReference>
<evidence type="ECO:0000256" key="1">
    <source>
        <dbReference type="ARBA" id="ARBA00004123"/>
    </source>
</evidence>
<keyword evidence="16" id="KW-1185">Reference proteome</keyword>
<keyword evidence="10" id="KW-0539">Nucleus</keyword>
<dbReference type="Gene3D" id="3.30.1370.210">
    <property type="match status" value="1"/>
</dbReference>
<dbReference type="SMART" id="SM00356">
    <property type="entry name" value="ZnF_C3H1"/>
    <property type="match status" value="3"/>
</dbReference>
<dbReference type="InterPro" id="IPR004170">
    <property type="entry name" value="WWE_dom"/>
</dbReference>
<dbReference type="PROSITE" id="PS50918">
    <property type="entry name" value="WWE"/>
    <property type="match status" value="1"/>
</dbReference>
<dbReference type="Ensembl" id="ENSGMOT00000068491.1">
    <property type="protein sequence ID" value="ENSGMOP00000053964.1"/>
    <property type="gene ID" value="ENSGMOG00000035764.1"/>
</dbReference>
<dbReference type="InterPro" id="IPR037197">
    <property type="entry name" value="WWE_dom_sf"/>
</dbReference>
<sequence>MSLLRDGIIHHATSVLCSNKGSMASSQLYEQIMKSFDVTQGDFWFIMKCARFEVKRTGVDDDSVVVAKTSLRLCKEYWKGTCYEEKCEELHICKYYVYGNCRFGKNEKPCKHSHDLRCPHNQSLLRDCTLQDLPEEDLFLLLMQNDPSLLPEVCVHYNRGGVPDGACTFRDSCTKLHLCLHHTQGRCRFGERCQRLHAVDHRGLKLLQERGLRAGDFIRDLPGIYQNRHHLLAAAAAQQASGGGSGPQGETSKVNICLHFLRRRCQFEDQCILVHFNMPYKWEVWKGGAWCDLRHMEEIELAYCDPEARKSPGSRPVDFLTMTQGSRSLPVRRLSTVSSVTKPPHYTLTTEWVWYYRDNHRSWVEYGQPDSGQRTTSVTSRDLEQAYQKNPFNKVPIMKGFRKYLLSFKDMYQWNQALDTRRPVRRRPRFLSAAGLATLTAR</sequence>
<evidence type="ECO:0000313" key="15">
    <source>
        <dbReference type="Ensembl" id="ENSGMOP00000053964.1"/>
    </source>
</evidence>
<comment type="pathway">
    <text evidence="3">Protein modification; protein ubiquitination.</text>
</comment>
<dbReference type="UniPathway" id="UPA00143"/>
<reference evidence="15" key="2">
    <citation type="submission" date="2025-09" db="UniProtKB">
        <authorList>
            <consortium name="Ensembl"/>
        </authorList>
    </citation>
    <scope>IDENTIFICATION</scope>
</reference>
<dbReference type="InterPro" id="IPR051712">
    <property type="entry name" value="ARTD-AVP"/>
</dbReference>
<dbReference type="GO" id="GO:0016567">
    <property type="term" value="P:protein ubiquitination"/>
    <property type="evidence" value="ECO:0007669"/>
    <property type="project" value="UniProtKB-UniPathway"/>
</dbReference>
<comment type="subcellular location">
    <subcellularLocation>
        <location evidence="2">Cytoplasm</location>
    </subcellularLocation>
    <subcellularLocation>
        <location evidence="1">Nucleus</location>
    </subcellularLocation>
</comment>
<feature type="zinc finger region" description="C3H1-type" evidence="12">
    <location>
        <begin position="251"/>
        <end position="278"/>
    </location>
</feature>
<comment type="similarity">
    <text evidence="11">Belongs to the ARTD/PARP family.</text>
</comment>
<evidence type="ECO:0000256" key="9">
    <source>
        <dbReference type="ARBA" id="ARBA00022833"/>
    </source>
</evidence>
<keyword evidence="7" id="KW-0677">Repeat</keyword>
<evidence type="ECO:0000313" key="16">
    <source>
        <dbReference type="Proteomes" id="UP000694546"/>
    </source>
</evidence>
<dbReference type="PROSITE" id="PS50103">
    <property type="entry name" value="ZF_C3H1"/>
    <property type="match status" value="3"/>
</dbReference>
<feature type="domain" description="C3H1-type" evidence="13">
    <location>
        <begin position="178"/>
        <end position="200"/>
    </location>
</feature>